<comment type="caution">
    <text evidence="1">The sequence shown here is derived from an EMBL/GenBank/DDBJ whole genome shotgun (WGS) entry which is preliminary data.</text>
</comment>
<organism evidence="1 2">
    <name type="scientific">Trifolium medium</name>
    <dbReference type="NCBI Taxonomy" id="97028"/>
    <lineage>
        <taxon>Eukaryota</taxon>
        <taxon>Viridiplantae</taxon>
        <taxon>Streptophyta</taxon>
        <taxon>Embryophyta</taxon>
        <taxon>Tracheophyta</taxon>
        <taxon>Spermatophyta</taxon>
        <taxon>Magnoliopsida</taxon>
        <taxon>eudicotyledons</taxon>
        <taxon>Gunneridae</taxon>
        <taxon>Pentapetalae</taxon>
        <taxon>rosids</taxon>
        <taxon>fabids</taxon>
        <taxon>Fabales</taxon>
        <taxon>Fabaceae</taxon>
        <taxon>Papilionoideae</taxon>
        <taxon>50 kb inversion clade</taxon>
        <taxon>NPAAA clade</taxon>
        <taxon>Hologalegina</taxon>
        <taxon>IRL clade</taxon>
        <taxon>Trifolieae</taxon>
        <taxon>Trifolium</taxon>
    </lineage>
</organism>
<protein>
    <submittedName>
        <fullName evidence="1">Uncharacterized protein</fullName>
    </submittedName>
</protein>
<feature type="non-terminal residue" evidence="1">
    <location>
        <position position="66"/>
    </location>
</feature>
<dbReference type="AlphaFoldDB" id="A0A392TWX1"/>
<accession>A0A392TWX1</accession>
<dbReference type="Proteomes" id="UP000265520">
    <property type="component" value="Unassembled WGS sequence"/>
</dbReference>
<sequence>MQHASSSARVLGETDASAWVVQPVSPFLQLGRPYPRGEECGLAFCFAVETVESVLEQDLSGGCCEH</sequence>
<reference evidence="1 2" key="1">
    <citation type="journal article" date="2018" name="Front. Plant Sci.">
        <title>Red Clover (Trifolium pratense) and Zigzag Clover (T. medium) - A Picture of Genomic Similarities and Differences.</title>
        <authorList>
            <person name="Dluhosova J."/>
            <person name="Istvanek J."/>
            <person name="Nedelnik J."/>
            <person name="Repkova J."/>
        </authorList>
    </citation>
    <scope>NUCLEOTIDE SEQUENCE [LARGE SCALE GENOMIC DNA]</scope>
    <source>
        <strain evidence="2">cv. 10/8</strain>
        <tissue evidence="1">Leaf</tissue>
    </source>
</reference>
<proteinExistence type="predicted"/>
<name>A0A392TWX1_9FABA</name>
<evidence type="ECO:0000313" key="2">
    <source>
        <dbReference type="Proteomes" id="UP000265520"/>
    </source>
</evidence>
<evidence type="ECO:0000313" key="1">
    <source>
        <dbReference type="EMBL" id="MCI64325.1"/>
    </source>
</evidence>
<dbReference type="EMBL" id="LXQA010653430">
    <property type="protein sequence ID" value="MCI64325.1"/>
    <property type="molecule type" value="Genomic_DNA"/>
</dbReference>
<keyword evidence="2" id="KW-1185">Reference proteome</keyword>